<feature type="compositionally biased region" description="Polar residues" evidence="1">
    <location>
        <begin position="75"/>
        <end position="84"/>
    </location>
</feature>
<evidence type="ECO:0000256" key="1">
    <source>
        <dbReference type="SAM" id="MobiDB-lite"/>
    </source>
</evidence>
<proteinExistence type="predicted"/>
<name>A0AAF1BRX0_9TREE</name>
<evidence type="ECO:0000313" key="2">
    <source>
        <dbReference type="EMBL" id="WOO86354.1"/>
    </source>
</evidence>
<dbReference type="GeneID" id="87812994"/>
<gene>
    <name evidence="2" type="ORF">LOC62_08G009833</name>
</gene>
<accession>A0AAF1BRX0</accession>
<dbReference type="Proteomes" id="UP000827549">
    <property type="component" value="Chromosome 8"/>
</dbReference>
<feature type="region of interest" description="Disordered" evidence="1">
    <location>
        <begin position="70"/>
        <end position="126"/>
    </location>
</feature>
<organism evidence="2 3">
    <name type="scientific">Vanrija pseudolonga</name>
    <dbReference type="NCBI Taxonomy" id="143232"/>
    <lineage>
        <taxon>Eukaryota</taxon>
        <taxon>Fungi</taxon>
        <taxon>Dikarya</taxon>
        <taxon>Basidiomycota</taxon>
        <taxon>Agaricomycotina</taxon>
        <taxon>Tremellomycetes</taxon>
        <taxon>Trichosporonales</taxon>
        <taxon>Trichosporonaceae</taxon>
        <taxon>Vanrija</taxon>
    </lineage>
</organism>
<dbReference type="RefSeq" id="XP_062632380.1">
    <property type="nucleotide sequence ID" value="XM_062776396.1"/>
</dbReference>
<evidence type="ECO:0000313" key="3">
    <source>
        <dbReference type="Proteomes" id="UP000827549"/>
    </source>
</evidence>
<keyword evidence="3" id="KW-1185">Reference proteome</keyword>
<reference evidence="2" key="1">
    <citation type="submission" date="2023-10" db="EMBL/GenBank/DDBJ databases">
        <authorList>
            <person name="Noh H."/>
        </authorList>
    </citation>
    <scope>NUCLEOTIDE SEQUENCE</scope>
    <source>
        <strain evidence="2">DUCC4014</strain>
    </source>
</reference>
<dbReference type="AlphaFoldDB" id="A0AAF1BRX0"/>
<sequence length="126" mass="13682">MASSLERSVDSFHVLEAARPWLWENVDVLSGRGWLSVVNALTEEVEDKIKIEVVDGEDVEQRLAEAFVRHENAKSSDGSANGTPKSPFDAAFAHHTDALPDTPVASSSSTASALPQGAWCMQHSHR</sequence>
<protein>
    <submittedName>
        <fullName evidence="2">Uncharacterized protein</fullName>
    </submittedName>
</protein>
<dbReference type="EMBL" id="CP086721">
    <property type="protein sequence ID" value="WOO86354.1"/>
    <property type="molecule type" value="Genomic_DNA"/>
</dbReference>